<organism evidence="2 3">
    <name type="scientific">Streblomastix strix</name>
    <dbReference type="NCBI Taxonomy" id="222440"/>
    <lineage>
        <taxon>Eukaryota</taxon>
        <taxon>Metamonada</taxon>
        <taxon>Preaxostyla</taxon>
        <taxon>Oxymonadida</taxon>
        <taxon>Streblomastigidae</taxon>
        <taxon>Streblomastix</taxon>
    </lineage>
</organism>
<feature type="region of interest" description="Disordered" evidence="1">
    <location>
        <begin position="56"/>
        <end position="114"/>
    </location>
</feature>
<evidence type="ECO:0000313" key="3">
    <source>
        <dbReference type="Proteomes" id="UP000324800"/>
    </source>
</evidence>
<gene>
    <name evidence="2" type="ORF">EZS28_015408</name>
</gene>
<sequence>MKGCANQLIAASEIDEADSLSIDTAGLLLPQSILRIISSKEYNQYKQQQIIHNNNLGTVSPSQSPQISPLPSPAASPMQLHSQFSSSPQYPNNTLSPSYPNISPSPTNSASVQQQDFQQFSNIPEKHFQATLQLPPTQLSQKSLFFSSFTWLKSAVKTPFNLSSCIDKQWLLMDIQTKSIYGTVSQQQGNMGFNEIGNEEDDNENDDGDTSESENDEDNQQNRHKNNSNFDIDEYYSAQLSIPPSQQLLNSSLDQLGQPTTMLGRSDRLYHLPVSDSEIEDYIIGIQGQRGDVYIWRIIDLTPTVGFLNKQPQAEDYKN</sequence>
<evidence type="ECO:0000313" key="2">
    <source>
        <dbReference type="EMBL" id="KAA6389066.1"/>
    </source>
</evidence>
<feature type="compositionally biased region" description="Acidic residues" evidence="1">
    <location>
        <begin position="197"/>
        <end position="219"/>
    </location>
</feature>
<protein>
    <submittedName>
        <fullName evidence="2">Uncharacterized protein</fullName>
    </submittedName>
</protein>
<accession>A0A5J4W3C3</accession>
<dbReference type="Proteomes" id="UP000324800">
    <property type="component" value="Unassembled WGS sequence"/>
</dbReference>
<feature type="compositionally biased region" description="Polar residues" evidence="1">
    <location>
        <begin position="79"/>
        <end position="114"/>
    </location>
</feature>
<feature type="region of interest" description="Disordered" evidence="1">
    <location>
        <begin position="189"/>
        <end position="228"/>
    </location>
</feature>
<dbReference type="AlphaFoldDB" id="A0A5J4W3C3"/>
<name>A0A5J4W3C3_9EUKA</name>
<dbReference type="EMBL" id="SNRW01003726">
    <property type="protein sequence ID" value="KAA6389066.1"/>
    <property type="molecule type" value="Genomic_DNA"/>
</dbReference>
<evidence type="ECO:0000256" key="1">
    <source>
        <dbReference type="SAM" id="MobiDB-lite"/>
    </source>
</evidence>
<comment type="caution">
    <text evidence="2">The sequence shown here is derived from an EMBL/GenBank/DDBJ whole genome shotgun (WGS) entry which is preliminary data.</text>
</comment>
<reference evidence="2 3" key="1">
    <citation type="submission" date="2019-03" db="EMBL/GenBank/DDBJ databases">
        <title>Single cell metagenomics reveals metabolic interactions within the superorganism composed of flagellate Streblomastix strix and complex community of Bacteroidetes bacteria on its surface.</title>
        <authorList>
            <person name="Treitli S.C."/>
            <person name="Kolisko M."/>
            <person name="Husnik F."/>
            <person name="Keeling P."/>
            <person name="Hampl V."/>
        </authorList>
    </citation>
    <scope>NUCLEOTIDE SEQUENCE [LARGE SCALE GENOMIC DNA]</scope>
    <source>
        <strain evidence="2">ST1C</strain>
    </source>
</reference>
<proteinExistence type="predicted"/>